<keyword evidence="2" id="KW-1185">Reference proteome</keyword>
<dbReference type="AlphaFoldDB" id="A0AAN6ZYB4"/>
<evidence type="ECO:0000313" key="2">
    <source>
        <dbReference type="Proteomes" id="UP001302745"/>
    </source>
</evidence>
<evidence type="ECO:0000313" key="1">
    <source>
        <dbReference type="EMBL" id="KAK4154629.1"/>
    </source>
</evidence>
<organism evidence="1 2">
    <name type="scientific">Chaetomidium leptoderma</name>
    <dbReference type="NCBI Taxonomy" id="669021"/>
    <lineage>
        <taxon>Eukaryota</taxon>
        <taxon>Fungi</taxon>
        <taxon>Dikarya</taxon>
        <taxon>Ascomycota</taxon>
        <taxon>Pezizomycotina</taxon>
        <taxon>Sordariomycetes</taxon>
        <taxon>Sordariomycetidae</taxon>
        <taxon>Sordariales</taxon>
        <taxon>Chaetomiaceae</taxon>
        <taxon>Chaetomidium</taxon>
    </lineage>
</organism>
<accession>A0AAN6ZYB4</accession>
<comment type="caution">
    <text evidence="1">The sequence shown here is derived from an EMBL/GenBank/DDBJ whole genome shotgun (WGS) entry which is preliminary data.</text>
</comment>
<feature type="non-terminal residue" evidence="1">
    <location>
        <position position="1"/>
    </location>
</feature>
<protein>
    <recommendedName>
        <fullName evidence="3">Amidase</fullName>
    </recommendedName>
</protein>
<dbReference type="SUPFAM" id="SSF75304">
    <property type="entry name" value="Amidase signature (AS) enzymes"/>
    <property type="match status" value="1"/>
</dbReference>
<dbReference type="Proteomes" id="UP001302745">
    <property type="component" value="Unassembled WGS sequence"/>
</dbReference>
<evidence type="ECO:0008006" key="3">
    <source>
        <dbReference type="Google" id="ProtNLM"/>
    </source>
</evidence>
<reference evidence="1" key="2">
    <citation type="submission" date="2023-05" db="EMBL/GenBank/DDBJ databases">
        <authorList>
            <consortium name="Lawrence Berkeley National Laboratory"/>
            <person name="Steindorff A."/>
            <person name="Hensen N."/>
            <person name="Bonometti L."/>
            <person name="Westerberg I."/>
            <person name="Brannstrom I.O."/>
            <person name="Guillou S."/>
            <person name="Cros-Aarteil S."/>
            <person name="Calhoun S."/>
            <person name="Haridas S."/>
            <person name="Kuo A."/>
            <person name="Mondo S."/>
            <person name="Pangilinan J."/>
            <person name="Riley R."/>
            <person name="Labutti K."/>
            <person name="Andreopoulos B."/>
            <person name="Lipzen A."/>
            <person name="Chen C."/>
            <person name="Yanf M."/>
            <person name="Daum C."/>
            <person name="Ng V."/>
            <person name="Clum A."/>
            <person name="Ohm R."/>
            <person name="Martin F."/>
            <person name="Silar P."/>
            <person name="Natvig D."/>
            <person name="Lalanne C."/>
            <person name="Gautier V."/>
            <person name="Ament-Velasquez S.L."/>
            <person name="Kruys A."/>
            <person name="Hutchinson M.I."/>
            <person name="Powell A.J."/>
            <person name="Barry K."/>
            <person name="Miller A.N."/>
            <person name="Grigoriev I.V."/>
            <person name="Debuchy R."/>
            <person name="Gladieux P."/>
            <person name="Thoren M.H."/>
            <person name="Johannesson H."/>
        </authorList>
    </citation>
    <scope>NUCLEOTIDE SEQUENCE</scope>
    <source>
        <strain evidence="1">CBS 538.74</strain>
    </source>
</reference>
<gene>
    <name evidence="1" type="ORF">C8A00DRAFT_14259</name>
</gene>
<reference evidence="1" key="1">
    <citation type="journal article" date="2023" name="Mol. Phylogenet. Evol.">
        <title>Genome-scale phylogeny and comparative genomics of the fungal order Sordariales.</title>
        <authorList>
            <person name="Hensen N."/>
            <person name="Bonometti L."/>
            <person name="Westerberg I."/>
            <person name="Brannstrom I.O."/>
            <person name="Guillou S."/>
            <person name="Cros-Aarteil S."/>
            <person name="Calhoun S."/>
            <person name="Haridas S."/>
            <person name="Kuo A."/>
            <person name="Mondo S."/>
            <person name="Pangilinan J."/>
            <person name="Riley R."/>
            <person name="LaButti K."/>
            <person name="Andreopoulos B."/>
            <person name="Lipzen A."/>
            <person name="Chen C."/>
            <person name="Yan M."/>
            <person name="Daum C."/>
            <person name="Ng V."/>
            <person name="Clum A."/>
            <person name="Steindorff A."/>
            <person name="Ohm R.A."/>
            <person name="Martin F."/>
            <person name="Silar P."/>
            <person name="Natvig D.O."/>
            <person name="Lalanne C."/>
            <person name="Gautier V."/>
            <person name="Ament-Velasquez S.L."/>
            <person name="Kruys A."/>
            <person name="Hutchinson M.I."/>
            <person name="Powell A.J."/>
            <person name="Barry K."/>
            <person name="Miller A.N."/>
            <person name="Grigoriev I.V."/>
            <person name="Debuchy R."/>
            <person name="Gladieux P."/>
            <person name="Hiltunen Thoren M."/>
            <person name="Johannesson H."/>
        </authorList>
    </citation>
    <scope>NUCLEOTIDE SEQUENCE</scope>
    <source>
        <strain evidence="1">CBS 538.74</strain>
    </source>
</reference>
<dbReference type="InterPro" id="IPR036928">
    <property type="entry name" value="AS_sf"/>
</dbReference>
<sequence length="69" mass="7735">VVPPKSYARSMHVPEKPLRGATIMVKDIFNVVGTKTTLCNRAWTEYHSTSTETAPCIKRLQDLPLHVTV</sequence>
<name>A0AAN6ZYB4_9PEZI</name>
<dbReference type="EMBL" id="MU856907">
    <property type="protein sequence ID" value="KAK4154629.1"/>
    <property type="molecule type" value="Genomic_DNA"/>
</dbReference>
<dbReference type="Gene3D" id="3.90.1300.10">
    <property type="entry name" value="Amidase signature (AS) domain"/>
    <property type="match status" value="1"/>
</dbReference>
<proteinExistence type="predicted"/>